<gene>
    <name evidence="4" type="ORF">J1F30_09745</name>
</gene>
<dbReference type="InterPro" id="IPR001910">
    <property type="entry name" value="Inosine/uridine_hydrolase_dom"/>
</dbReference>
<dbReference type="Gene3D" id="3.90.245.10">
    <property type="entry name" value="Ribonucleoside hydrolase-like"/>
    <property type="match status" value="1"/>
</dbReference>
<accession>A0ABS3IW92</accession>
<keyword evidence="2" id="KW-0326">Glycosidase</keyword>
<proteinExistence type="predicted"/>
<dbReference type="Pfam" id="PF01156">
    <property type="entry name" value="IU_nuc_hydro"/>
    <property type="match status" value="1"/>
</dbReference>
<keyword evidence="1 4" id="KW-0378">Hydrolase</keyword>
<evidence type="ECO:0000256" key="1">
    <source>
        <dbReference type="ARBA" id="ARBA00022801"/>
    </source>
</evidence>
<dbReference type="Proteomes" id="UP000664299">
    <property type="component" value="Unassembled WGS sequence"/>
</dbReference>
<protein>
    <submittedName>
        <fullName evidence="4">Nucleoside hydrolase</fullName>
    </submittedName>
</protein>
<dbReference type="PANTHER" id="PTHR12304">
    <property type="entry name" value="INOSINE-URIDINE PREFERRING NUCLEOSIDE HYDROLASE"/>
    <property type="match status" value="1"/>
</dbReference>
<dbReference type="SUPFAM" id="SSF53590">
    <property type="entry name" value="Nucleoside hydrolase"/>
    <property type="match status" value="1"/>
</dbReference>
<dbReference type="PANTHER" id="PTHR12304:SF4">
    <property type="entry name" value="URIDINE NUCLEOSIDASE"/>
    <property type="match status" value="1"/>
</dbReference>
<evidence type="ECO:0000313" key="4">
    <source>
        <dbReference type="EMBL" id="MBO0624625.1"/>
    </source>
</evidence>
<evidence type="ECO:0000256" key="2">
    <source>
        <dbReference type="ARBA" id="ARBA00023295"/>
    </source>
</evidence>
<sequence>MMTKKVLIDTDPGVGIPGTDADDPIALLFALADPRLELLAVTSTFGNCPPWLTARGARKVLDTAGRADIPVAQGIPLPLKGRLADELITAYQGERGKVGKIDLPELPGTSSAVQYPTAPVQIIKTVEEHPGEVSIIALGPQTNLATALLMRPDIAKDIPEIIFMGGALGINATYGRGNITPVAEGNM</sequence>
<keyword evidence="5" id="KW-1185">Reference proteome</keyword>
<name>A0ABS3IW92_9BIFI</name>
<comment type="caution">
    <text evidence="4">The sequence shown here is derived from an EMBL/GenBank/DDBJ whole genome shotgun (WGS) entry which is preliminary data.</text>
</comment>
<organism evidence="4 5">
    <name type="scientific">Bifidobacterium asteroides</name>
    <dbReference type="NCBI Taxonomy" id="1684"/>
    <lineage>
        <taxon>Bacteria</taxon>
        <taxon>Bacillati</taxon>
        <taxon>Actinomycetota</taxon>
        <taxon>Actinomycetes</taxon>
        <taxon>Bifidobacteriales</taxon>
        <taxon>Bifidobacteriaceae</taxon>
        <taxon>Bifidobacterium</taxon>
    </lineage>
</organism>
<dbReference type="InterPro" id="IPR023186">
    <property type="entry name" value="IUNH"/>
</dbReference>
<evidence type="ECO:0000313" key="5">
    <source>
        <dbReference type="Proteomes" id="UP000664299"/>
    </source>
</evidence>
<evidence type="ECO:0000259" key="3">
    <source>
        <dbReference type="Pfam" id="PF01156"/>
    </source>
</evidence>
<dbReference type="EMBL" id="JAFMNU010000175">
    <property type="protein sequence ID" value="MBO0624625.1"/>
    <property type="molecule type" value="Genomic_DNA"/>
</dbReference>
<dbReference type="InterPro" id="IPR036452">
    <property type="entry name" value="Ribo_hydro-like"/>
</dbReference>
<feature type="domain" description="Inosine/uridine-preferring nucleoside hydrolase" evidence="3">
    <location>
        <begin position="6"/>
        <end position="187"/>
    </location>
</feature>
<dbReference type="GO" id="GO:0016787">
    <property type="term" value="F:hydrolase activity"/>
    <property type="evidence" value="ECO:0007669"/>
    <property type="project" value="UniProtKB-KW"/>
</dbReference>
<reference evidence="4" key="1">
    <citation type="submission" date="2021-03" db="EMBL/GenBank/DDBJ databases">
        <title>Genome sequence of Bifidobacterium asteroides strain wkB204 isolated from a honey bee gut.</title>
        <authorList>
            <person name="Motta E.V.S."/>
            <person name="Kwong W.K."/>
            <person name="Moran N.A."/>
        </authorList>
    </citation>
    <scope>NUCLEOTIDE SEQUENCE</scope>
    <source>
        <strain evidence="4">WkB204</strain>
    </source>
</reference>